<feature type="binding site" evidence="17">
    <location>
        <position position="105"/>
    </location>
    <ligand>
        <name>[4Fe-4S] cluster</name>
        <dbReference type="ChEBI" id="CHEBI:49883"/>
        <label>2</label>
    </ligand>
</feature>
<evidence type="ECO:0000256" key="6">
    <source>
        <dbReference type="ARBA" id="ARBA00022723"/>
    </source>
</evidence>
<keyword evidence="9 17" id="KW-0408">Iron</keyword>
<dbReference type="Proteomes" id="UP000298636">
    <property type="component" value="Chromosome"/>
</dbReference>
<organism evidence="19 20">
    <name type="scientific">Buchnera aphidicola</name>
    <name type="common">Stegophylla sp.</name>
    <dbReference type="NCBI Taxonomy" id="2315800"/>
    <lineage>
        <taxon>Bacteria</taxon>
        <taxon>Pseudomonadati</taxon>
        <taxon>Pseudomonadota</taxon>
        <taxon>Gammaproteobacteria</taxon>
        <taxon>Enterobacterales</taxon>
        <taxon>Erwiniaceae</taxon>
        <taxon>Buchnera</taxon>
    </lineage>
</organism>
<dbReference type="GO" id="GO:0005886">
    <property type="term" value="C:plasma membrane"/>
    <property type="evidence" value="ECO:0007669"/>
    <property type="project" value="UniProtKB-SubCell"/>
</dbReference>
<dbReference type="HAMAP" id="MF_01351">
    <property type="entry name" value="NDH1_NuoI"/>
    <property type="match status" value="1"/>
</dbReference>
<dbReference type="GO" id="GO:0051539">
    <property type="term" value="F:4 iron, 4 sulfur cluster binding"/>
    <property type="evidence" value="ECO:0007669"/>
    <property type="project" value="UniProtKB-KW"/>
</dbReference>
<evidence type="ECO:0000256" key="10">
    <source>
        <dbReference type="ARBA" id="ARBA00023014"/>
    </source>
</evidence>
<evidence type="ECO:0000256" key="13">
    <source>
        <dbReference type="ARBA" id="ARBA00023136"/>
    </source>
</evidence>
<accession>A0A4D6YKY4</accession>
<comment type="similarity">
    <text evidence="2 17">Belongs to the complex I 23 kDa subunit family.</text>
</comment>
<evidence type="ECO:0000256" key="15">
    <source>
        <dbReference type="ARBA" id="ARBA00040641"/>
    </source>
</evidence>
<comment type="subunit">
    <text evidence="14 17">NDH-1 is composed of 13 different subunits. Subunits NuoA, H, J, K, L, M, N constitute the membrane sector of the complex.</text>
</comment>
<keyword evidence="4 17" id="KW-0004">4Fe-4S</keyword>
<evidence type="ECO:0000256" key="5">
    <source>
        <dbReference type="ARBA" id="ARBA00022719"/>
    </source>
</evidence>
<dbReference type="GO" id="GO:0048038">
    <property type="term" value="F:quinone binding"/>
    <property type="evidence" value="ECO:0007669"/>
    <property type="project" value="UniProtKB-KW"/>
</dbReference>
<dbReference type="SUPFAM" id="SSF54862">
    <property type="entry name" value="4Fe-4S ferredoxins"/>
    <property type="match status" value="1"/>
</dbReference>
<feature type="domain" description="4Fe-4S ferredoxin-type" evidence="18">
    <location>
        <begin position="51"/>
        <end position="80"/>
    </location>
</feature>
<evidence type="ECO:0000256" key="2">
    <source>
        <dbReference type="ARBA" id="ARBA00010277"/>
    </source>
</evidence>
<evidence type="ECO:0000256" key="11">
    <source>
        <dbReference type="ARBA" id="ARBA00023027"/>
    </source>
</evidence>
<evidence type="ECO:0000256" key="14">
    <source>
        <dbReference type="ARBA" id="ARBA00038844"/>
    </source>
</evidence>
<evidence type="ECO:0000256" key="3">
    <source>
        <dbReference type="ARBA" id="ARBA00022475"/>
    </source>
</evidence>
<dbReference type="InterPro" id="IPR017900">
    <property type="entry name" value="4Fe4S_Fe_S_CS"/>
</dbReference>
<sequence length="180" mass="20981">MYLKNIILGFLTQIRSILLTFRNIFSKRETRLYPDKSVYLAPRYRGRVVLTRNEKGEERCVACNLCSVVCPVGCISLQKSQTQSGRWFPKFFRINFSRCIFCGLCEEACPTLAIQLIPDFELSDFDRKNLVFEKNDLLISGFGKYSDYNFYKQSGVSVHKKHFKDRNLHVMPIDTKDLLP</sequence>
<protein>
    <recommendedName>
        <fullName evidence="15 17">NADH-quinone oxidoreductase subunit I</fullName>
        <ecNumber evidence="17">7.1.1.-</ecNumber>
    </recommendedName>
    <alternativeName>
        <fullName evidence="17">NADH dehydrogenase I subunit I</fullName>
    </alternativeName>
    <alternativeName>
        <fullName evidence="17">NDH-1 subunit I</fullName>
    </alternativeName>
</protein>
<dbReference type="PANTHER" id="PTHR10849:SF20">
    <property type="entry name" value="NADH DEHYDROGENASE [UBIQUINONE] IRON-SULFUR PROTEIN 8, MITOCHONDRIAL"/>
    <property type="match status" value="1"/>
</dbReference>
<evidence type="ECO:0000256" key="8">
    <source>
        <dbReference type="ARBA" id="ARBA00022967"/>
    </source>
</evidence>
<evidence type="ECO:0000256" key="9">
    <source>
        <dbReference type="ARBA" id="ARBA00023004"/>
    </source>
</evidence>
<feature type="binding site" evidence="17">
    <location>
        <position position="70"/>
    </location>
    <ligand>
        <name>[4Fe-4S] cluster</name>
        <dbReference type="ChEBI" id="CHEBI:49883"/>
        <label>2</label>
    </ligand>
</feature>
<dbReference type="Pfam" id="PF12838">
    <property type="entry name" value="Fer4_7"/>
    <property type="match status" value="1"/>
</dbReference>
<comment type="function">
    <text evidence="17">NDH-1 shuttles electrons from NADH, via FMN and iron-sulfur (Fe-S) centers, to quinones in the respiratory chain. The immediate electron acceptor for the enzyme in this species is believed to be ubiquinone. Couples the redox reaction to proton translocation (for every two electrons transferred, four hydrogen ions are translocated across the cytoplasmic membrane), and thus conserves the redox energy in a proton gradient.</text>
</comment>
<evidence type="ECO:0000313" key="20">
    <source>
        <dbReference type="Proteomes" id="UP000298636"/>
    </source>
</evidence>
<dbReference type="PROSITE" id="PS51379">
    <property type="entry name" value="4FE4S_FER_2"/>
    <property type="match status" value="2"/>
</dbReference>
<dbReference type="FunFam" id="3.30.70.3270:FF:000002">
    <property type="entry name" value="NADH-quinone oxidoreductase subunit I"/>
    <property type="match status" value="1"/>
</dbReference>
<dbReference type="OrthoDB" id="9808559at2"/>
<keyword evidence="12 17" id="KW-0830">Ubiquinone</keyword>
<reference evidence="19 20" key="1">
    <citation type="submission" date="2018-10" db="EMBL/GenBank/DDBJ databases">
        <title>Comparative functional genomics of the obligate endosymbiont Buchnera aphidicola.</title>
        <authorList>
            <person name="Chong R.A."/>
        </authorList>
    </citation>
    <scope>NUCLEOTIDE SEQUENCE [LARGE SCALE GENOMIC DNA]</scope>
    <source>
        <strain evidence="19 20">Ssp</strain>
    </source>
</reference>
<proteinExistence type="inferred from homology"/>
<feature type="binding site" evidence="17">
    <location>
        <position position="109"/>
    </location>
    <ligand>
        <name>[4Fe-4S] cluster</name>
        <dbReference type="ChEBI" id="CHEBI:49883"/>
        <label>1</label>
    </ligand>
</feature>
<keyword evidence="3 17" id="KW-1003">Cell membrane</keyword>
<dbReference type="GO" id="GO:0005506">
    <property type="term" value="F:iron ion binding"/>
    <property type="evidence" value="ECO:0007669"/>
    <property type="project" value="UniProtKB-UniRule"/>
</dbReference>
<gene>
    <name evidence="17 19" type="primary">nuoI</name>
    <name evidence="19" type="ORF">D9V79_00540</name>
</gene>
<name>A0A4D6YKY4_9GAMM</name>
<dbReference type="EC" id="7.1.1.-" evidence="17"/>
<keyword evidence="8 17" id="KW-1278">Translocase</keyword>
<dbReference type="NCBIfam" id="TIGR01971">
    <property type="entry name" value="NuoI"/>
    <property type="match status" value="1"/>
</dbReference>
<dbReference type="Gene3D" id="3.30.70.3270">
    <property type="match status" value="1"/>
</dbReference>
<keyword evidence="6 17" id="KW-0479">Metal-binding</keyword>
<feature type="binding site" evidence="17">
    <location>
        <position position="63"/>
    </location>
    <ligand>
        <name>[4Fe-4S] cluster</name>
        <dbReference type="ChEBI" id="CHEBI:49883"/>
        <label>1</label>
    </ligand>
</feature>
<feature type="binding site" evidence="17">
    <location>
        <position position="102"/>
    </location>
    <ligand>
        <name>[4Fe-4S] cluster</name>
        <dbReference type="ChEBI" id="CHEBI:49883"/>
        <label>2</label>
    </ligand>
</feature>
<comment type="cofactor">
    <cofactor evidence="17">
        <name>[4Fe-4S] cluster</name>
        <dbReference type="ChEBI" id="CHEBI:49883"/>
    </cofactor>
    <text evidence="17">Binds 2 [4Fe-4S] clusters per subunit.</text>
</comment>
<dbReference type="NCBIfam" id="NF004536">
    <property type="entry name" value="PRK05888.1-1"/>
    <property type="match status" value="1"/>
</dbReference>
<comment type="subcellular location">
    <subcellularLocation>
        <location evidence="1">Cell inner membrane</location>
        <topology evidence="1">Peripheral membrane protein</topology>
    </subcellularLocation>
    <subcellularLocation>
        <location evidence="17">Cell membrane</location>
        <topology evidence="17">Peripheral membrane protein</topology>
    </subcellularLocation>
</comment>
<dbReference type="AlphaFoldDB" id="A0A4D6YKY4"/>
<keyword evidence="5 17" id="KW-0874">Quinone</keyword>
<dbReference type="PROSITE" id="PS00198">
    <property type="entry name" value="4FE4S_FER_1"/>
    <property type="match status" value="1"/>
</dbReference>
<feature type="binding site" evidence="17">
    <location>
        <position position="99"/>
    </location>
    <ligand>
        <name>[4Fe-4S] cluster</name>
        <dbReference type="ChEBI" id="CHEBI:49883"/>
        <label>2</label>
    </ligand>
</feature>
<keyword evidence="19" id="KW-0560">Oxidoreductase</keyword>
<evidence type="ECO:0000256" key="12">
    <source>
        <dbReference type="ARBA" id="ARBA00023075"/>
    </source>
</evidence>
<dbReference type="InterPro" id="IPR017896">
    <property type="entry name" value="4Fe4S_Fe-S-bd"/>
</dbReference>
<evidence type="ECO:0000256" key="16">
    <source>
        <dbReference type="ARBA" id="ARBA00047712"/>
    </source>
</evidence>
<dbReference type="EMBL" id="CP032998">
    <property type="protein sequence ID" value="QCI26298.1"/>
    <property type="molecule type" value="Genomic_DNA"/>
</dbReference>
<evidence type="ECO:0000256" key="1">
    <source>
        <dbReference type="ARBA" id="ARBA00004417"/>
    </source>
</evidence>
<dbReference type="InterPro" id="IPR010226">
    <property type="entry name" value="NADH_quinone_OxRdtase_chainI"/>
</dbReference>
<comment type="catalytic activity">
    <reaction evidence="16 17">
        <text>a quinone + NADH + 5 H(+)(in) = a quinol + NAD(+) + 4 H(+)(out)</text>
        <dbReference type="Rhea" id="RHEA:57888"/>
        <dbReference type="ChEBI" id="CHEBI:15378"/>
        <dbReference type="ChEBI" id="CHEBI:24646"/>
        <dbReference type="ChEBI" id="CHEBI:57540"/>
        <dbReference type="ChEBI" id="CHEBI:57945"/>
        <dbReference type="ChEBI" id="CHEBI:132124"/>
    </reaction>
</comment>
<dbReference type="RefSeq" id="WP_158351656.1">
    <property type="nucleotide sequence ID" value="NZ_CP032998.1"/>
</dbReference>
<evidence type="ECO:0000313" key="19">
    <source>
        <dbReference type="EMBL" id="QCI26298.1"/>
    </source>
</evidence>
<feature type="domain" description="4Fe-4S ferredoxin-type" evidence="18">
    <location>
        <begin position="90"/>
        <end position="119"/>
    </location>
</feature>
<keyword evidence="11 17" id="KW-0520">NAD</keyword>
<keyword evidence="13 17" id="KW-0472">Membrane</keyword>
<dbReference type="GO" id="GO:0009060">
    <property type="term" value="P:aerobic respiration"/>
    <property type="evidence" value="ECO:0007669"/>
    <property type="project" value="TreeGrafter"/>
</dbReference>
<evidence type="ECO:0000256" key="17">
    <source>
        <dbReference type="HAMAP-Rule" id="MF_01351"/>
    </source>
</evidence>
<feature type="binding site" evidence="17">
    <location>
        <position position="60"/>
    </location>
    <ligand>
        <name>[4Fe-4S] cluster</name>
        <dbReference type="ChEBI" id="CHEBI:49883"/>
        <label>1</label>
    </ligand>
</feature>
<keyword evidence="7" id="KW-0677">Repeat</keyword>
<evidence type="ECO:0000256" key="7">
    <source>
        <dbReference type="ARBA" id="ARBA00022737"/>
    </source>
</evidence>
<dbReference type="PANTHER" id="PTHR10849">
    <property type="entry name" value="NADH DEHYDROGENASE UBIQUINONE IRON-SULFUR PROTEIN 8, MITOCHONDRIAL"/>
    <property type="match status" value="1"/>
</dbReference>
<evidence type="ECO:0000256" key="4">
    <source>
        <dbReference type="ARBA" id="ARBA00022485"/>
    </source>
</evidence>
<evidence type="ECO:0000259" key="18">
    <source>
        <dbReference type="PROSITE" id="PS51379"/>
    </source>
</evidence>
<dbReference type="GO" id="GO:0050136">
    <property type="term" value="F:NADH dehydrogenase (quinone) (non-electrogenic) activity"/>
    <property type="evidence" value="ECO:0007669"/>
    <property type="project" value="UniProtKB-UniRule"/>
</dbReference>
<keyword evidence="10 17" id="KW-0411">Iron-sulfur</keyword>
<keyword evidence="20" id="KW-1185">Reference proteome</keyword>
<feature type="binding site" evidence="17">
    <location>
        <position position="66"/>
    </location>
    <ligand>
        <name>[4Fe-4S] cluster</name>
        <dbReference type="ChEBI" id="CHEBI:49883"/>
        <label>1</label>
    </ligand>
</feature>